<comment type="caution">
    <text evidence="8">The sequence shown here is derived from an EMBL/GenBank/DDBJ whole genome shotgun (WGS) entry which is preliminary data.</text>
</comment>
<keyword evidence="2 8" id="KW-0489">Methyltransferase</keyword>
<dbReference type="Proteomes" id="UP000306585">
    <property type="component" value="Unassembled WGS sequence"/>
</dbReference>
<dbReference type="GO" id="GO:0032259">
    <property type="term" value="P:methylation"/>
    <property type="evidence" value="ECO:0007669"/>
    <property type="project" value="UniProtKB-KW"/>
</dbReference>
<proteinExistence type="predicted"/>
<comment type="catalytic activity">
    <reaction evidence="1">
        <text>a 4-O-methyl-thymidine in DNA + L-cysteinyl-[protein] = a thymidine in DNA + S-methyl-L-cysteinyl-[protein]</text>
        <dbReference type="Rhea" id="RHEA:53428"/>
        <dbReference type="Rhea" id="RHEA-COMP:10131"/>
        <dbReference type="Rhea" id="RHEA-COMP:10132"/>
        <dbReference type="Rhea" id="RHEA-COMP:13555"/>
        <dbReference type="Rhea" id="RHEA-COMP:13556"/>
        <dbReference type="ChEBI" id="CHEBI:29950"/>
        <dbReference type="ChEBI" id="CHEBI:82612"/>
        <dbReference type="ChEBI" id="CHEBI:137386"/>
        <dbReference type="ChEBI" id="CHEBI:137387"/>
        <dbReference type="EC" id="2.1.1.63"/>
    </reaction>
</comment>
<evidence type="ECO:0000313" key="9">
    <source>
        <dbReference type="Proteomes" id="UP000306585"/>
    </source>
</evidence>
<dbReference type="Gene3D" id="1.10.10.10">
    <property type="entry name" value="Winged helix-like DNA-binding domain superfamily/Winged helix DNA-binding domain"/>
    <property type="match status" value="1"/>
</dbReference>
<dbReference type="GO" id="GO:0003908">
    <property type="term" value="F:methylated-DNA-[protein]-cysteine S-methyltransferase activity"/>
    <property type="evidence" value="ECO:0007669"/>
    <property type="project" value="UniProtKB-EC"/>
</dbReference>
<dbReference type="NCBIfam" id="TIGR00589">
    <property type="entry name" value="ogt"/>
    <property type="match status" value="1"/>
</dbReference>
<dbReference type="PANTHER" id="PTHR10815">
    <property type="entry name" value="METHYLATED-DNA--PROTEIN-CYSTEINE METHYLTRANSFERASE"/>
    <property type="match status" value="1"/>
</dbReference>
<protein>
    <submittedName>
        <fullName evidence="8">Methylated-DNA--[protein]-cysteine S-methyltransferase</fullName>
    </submittedName>
</protein>
<accession>A0A5R9GQ89</accession>
<evidence type="ECO:0000259" key="7">
    <source>
        <dbReference type="Pfam" id="PF01035"/>
    </source>
</evidence>
<name>A0A5R9GQ89_9PROT</name>
<dbReference type="PANTHER" id="PTHR10815:SF5">
    <property type="entry name" value="METHYLATED-DNA--PROTEIN-CYSTEINE METHYLTRANSFERASE"/>
    <property type="match status" value="1"/>
</dbReference>
<dbReference type="InterPro" id="IPR001497">
    <property type="entry name" value="MethylDNA_cys_MeTrfase_AS"/>
</dbReference>
<dbReference type="EMBL" id="VBRY01000003">
    <property type="protein sequence ID" value="TLS68120.1"/>
    <property type="molecule type" value="Genomic_DNA"/>
</dbReference>
<dbReference type="PROSITE" id="PS00374">
    <property type="entry name" value="MGMT"/>
    <property type="match status" value="1"/>
</dbReference>
<evidence type="ECO:0000256" key="5">
    <source>
        <dbReference type="ARBA" id="ARBA00023204"/>
    </source>
</evidence>
<dbReference type="SUPFAM" id="SSF46767">
    <property type="entry name" value="Methylated DNA-protein cysteine methyltransferase, C-terminal domain"/>
    <property type="match status" value="1"/>
</dbReference>
<evidence type="ECO:0000256" key="6">
    <source>
        <dbReference type="ARBA" id="ARBA00049348"/>
    </source>
</evidence>
<dbReference type="InterPro" id="IPR036388">
    <property type="entry name" value="WH-like_DNA-bd_sf"/>
</dbReference>
<organism evidence="8 9">
    <name type="scientific">Mariprofundus erugo</name>
    <dbReference type="NCBI Taxonomy" id="2528639"/>
    <lineage>
        <taxon>Bacteria</taxon>
        <taxon>Pseudomonadati</taxon>
        <taxon>Pseudomonadota</taxon>
        <taxon>Candidatius Mariprofundia</taxon>
        <taxon>Mariprofundales</taxon>
        <taxon>Mariprofundaceae</taxon>
        <taxon>Mariprofundus</taxon>
    </lineage>
</organism>
<evidence type="ECO:0000313" key="8">
    <source>
        <dbReference type="EMBL" id="TLS68120.1"/>
    </source>
</evidence>
<dbReference type="InterPro" id="IPR014048">
    <property type="entry name" value="MethylDNA_cys_MeTrfase_DNA-bd"/>
</dbReference>
<dbReference type="CDD" id="cd06445">
    <property type="entry name" value="ATase"/>
    <property type="match status" value="1"/>
</dbReference>
<evidence type="ECO:0000256" key="4">
    <source>
        <dbReference type="ARBA" id="ARBA00022763"/>
    </source>
</evidence>
<comment type="catalytic activity">
    <reaction evidence="6">
        <text>a 6-O-methyl-2'-deoxyguanosine in DNA + L-cysteinyl-[protein] = S-methyl-L-cysteinyl-[protein] + a 2'-deoxyguanosine in DNA</text>
        <dbReference type="Rhea" id="RHEA:24000"/>
        <dbReference type="Rhea" id="RHEA-COMP:10131"/>
        <dbReference type="Rhea" id="RHEA-COMP:10132"/>
        <dbReference type="Rhea" id="RHEA-COMP:11367"/>
        <dbReference type="Rhea" id="RHEA-COMP:11368"/>
        <dbReference type="ChEBI" id="CHEBI:29950"/>
        <dbReference type="ChEBI" id="CHEBI:82612"/>
        <dbReference type="ChEBI" id="CHEBI:85445"/>
        <dbReference type="ChEBI" id="CHEBI:85448"/>
        <dbReference type="EC" id="2.1.1.63"/>
    </reaction>
</comment>
<reference evidence="8 9" key="1">
    <citation type="journal article" date="2019" name="Appl. Environ. Microbiol.">
        <title>Environmental Evidence and Genomic Insight of Iron-oxidizing Bacteria Preference Towards More Corrosion Resistant Stainless Steel at Higher Salinities.</title>
        <authorList>
            <person name="Garrison C.E."/>
            <person name="Price K.A."/>
            <person name="Field E.K."/>
        </authorList>
    </citation>
    <scope>NUCLEOTIDE SEQUENCE [LARGE SCALE GENOMIC DNA]</scope>
    <source>
        <strain evidence="8 9">P3</strain>
    </source>
</reference>
<sequence length="145" mass="16231">MRAMIYLYESPLGTVSYDWNDVICQGLWLHAQDTASETHDDPISRWLASYFNRSPAILPPLAEAATPFQQIMRDGLWMIPAGEVRTYGEIARTLQTSPRAIGQALGANPLPLLVPCHRIIAADGLGGFSSDLEWKKKLLRFERGF</sequence>
<dbReference type="GO" id="GO:0006281">
    <property type="term" value="P:DNA repair"/>
    <property type="evidence" value="ECO:0007669"/>
    <property type="project" value="UniProtKB-KW"/>
</dbReference>
<evidence type="ECO:0000256" key="3">
    <source>
        <dbReference type="ARBA" id="ARBA00022679"/>
    </source>
</evidence>
<feature type="domain" description="Methylated-DNA-[protein]-cysteine S-methyltransferase DNA binding" evidence="7">
    <location>
        <begin position="67"/>
        <end position="143"/>
    </location>
</feature>
<evidence type="ECO:0000256" key="1">
    <source>
        <dbReference type="ARBA" id="ARBA00001286"/>
    </source>
</evidence>
<dbReference type="AlphaFoldDB" id="A0A5R9GQ89"/>
<keyword evidence="4" id="KW-0227">DNA damage</keyword>
<keyword evidence="3 8" id="KW-0808">Transferase</keyword>
<keyword evidence="5" id="KW-0234">DNA repair</keyword>
<evidence type="ECO:0000256" key="2">
    <source>
        <dbReference type="ARBA" id="ARBA00022603"/>
    </source>
</evidence>
<keyword evidence="9" id="KW-1185">Reference proteome</keyword>
<dbReference type="Pfam" id="PF01035">
    <property type="entry name" value="DNA_binding_1"/>
    <property type="match status" value="1"/>
</dbReference>
<dbReference type="InterPro" id="IPR036217">
    <property type="entry name" value="MethylDNA_cys_MeTrfase_DNAb"/>
</dbReference>
<gene>
    <name evidence="8" type="ORF">FEF65_03745</name>
</gene>